<reference evidence="3" key="1">
    <citation type="submission" date="2016-10" db="EMBL/GenBank/DDBJ databases">
        <authorList>
            <person name="Varghese N."/>
            <person name="Submissions S."/>
        </authorList>
    </citation>
    <scope>NUCLEOTIDE SEQUENCE [LARGE SCALE GENOMIC DNA]</scope>
    <source>
        <strain evidence="3">DSM 19684</strain>
    </source>
</reference>
<dbReference type="PROSITE" id="PS51257">
    <property type="entry name" value="PROKAR_LIPOPROTEIN"/>
    <property type="match status" value="1"/>
</dbReference>
<keyword evidence="3" id="KW-1185">Reference proteome</keyword>
<name>A0A1G7V2F6_9FLAO</name>
<feature type="chain" id="PRO_5011500824" description="DUF4292 domain-containing protein" evidence="1">
    <location>
        <begin position="22"/>
        <end position="266"/>
    </location>
</feature>
<evidence type="ECO:0000313" key="3">
    <source>
        <dbReference type="Proteomes" id="UP000199203"/>
    </source>
</evidence>
<evidence type="ECO:0000256" key="1">
    <source>
        <dbReference type="SAM" id="SignalP"/>
    </source>
</evidence>
<proteinExistence type="predicted"/>
<evidence type="ECO:0008006" key="4">
    <source>
        <dbReference type="Google" id="ProtNLM"/>
    </source>
</evidence>
<feature type="signal peptide" evidence="1">
    <location>
        <begin position="1"/>
        <end position="21"/>
    </location>
</feature>
<protein>
    <recommendedName>
        <fullName evidence="4">DUF4292 domain-containing protein</fullName>
    </recommendedName>
</protein>
<dbReference type="InterPro" id="IPR025634">
    <property type="entry name" value="DUF4292"/>
</dbReference>
<sequence length="266" mass="30310">MKPYILTILSALLITSCSVQKKQTENPPVSTTKPIENNTQFFSSIEKKSTFDAVKINSKIDARTGSFIPTLDAVIYVENGQKIWMNLTAVILQAARGVATPEGVKGYYKLDKTYIDSDFSYLNKLLNVNFIDYNSLQNLLLGKTFLPVSDENYRLTPNLQGFNLSSKETQKITENGKTTEYNISLDYDMDLNLNHVLLTNTLNNDQLEITYSNREIFNNESFPKSVKIIIKAKKTDEILIENTKFDFSRMETTYSVPANYKKTEIK</sequence>
<dbReference type="Pfam" id="PF14125">
    <property type="entry name" value="DUF4292"/>
    <property type="match status" value="1"/>
</dbReference>
<gene>
    <name evidence="2" type="ORF">SAMN05421825_3496</name>
</gene>
<dbReference type="EMBL" id="FNBH01000005">
    <property type="protein sequence ID" value="SDG53914.1"/>
    <property type="molecule type" value="Genomic_DNA"/>
</dbReference>
<dbReference type="AlphaFoldDB" id="A0A1G7V2F6"/>
<dbReference type="OrthoDB" id="849114at2"/>
<organism evidence="2 3">
    <name type="scientific">Epilithonimonas hungarica</name>
    <dbReference type="NCBI Taxonomy" id="454006"/>
    <lineage>
        <taxon>Bacteria</taxon>
        <taxon>Pseudomonadati</taxon>
        <taxon>Bacteroidota</taxon>
        <taxon>Flavobacteriia</taxon>
        <taxon>Flavobacteriales</taxon>
        <taxon>Weeksellaceae</taxon>
        <taxon>Chryseobacterium group</taxon>
        <taxon>Epilithonimonas</taxon>
    </lineage>
</organism>
<dbReference type="Proteomes" id="UP000199203">
    <property type="component" value="Unassembled WGS sequence"/>
</dbReference>
<accession>A0A1G7V2F6</accession>
<dbReference type="STRING" id="454006.SAMN05421825_3496"/>
<dbReference type="RefSeq" id="WP_089875096.1">
    <property type="nucleotide sequence ID" value="NZ_FNBH01000005.1"/>
</dbReference>
<evidence type="ECO:0000313" key="2">
    <source>
        <dbReference type="EMBL" id="SDG53914.1"/>
    </source>
</evidence>
<keyword evidence="1" id="KW-0732">Signal</keyword>